<evidence type="ECO:0000256" key="3">
    <source>
        <dbReference type="ARBA" id="ARBA00022833"/>
    </source>
</evidence>
<dbReference type="InterPro" id="IPR052604">
    <property type="entry name" value="Mito_Tim_assembly_helper"/>
</dbReference>
<organism evidence="5 6">
    <name type="scientific">Haladaptatus litoreus</name>
    <dbReference type="NCBI Taxonomy" id="553468"/>
    <lineage>
        <taxon>Archaea</taxon>
        <taxon>Methanobacteriati</taxon>
        <taxon>Methanobacteriota</taxon>
        <taxon>Stenosarchaea group</taxon>
        <taxon>Halobacteria</taxon>
        <taxon>Halobacteriales</taxon>
        <taxon>Haladaptataceae</taxon>
        <taxon>Haladaptatus</taxon>
    </lineage>
</organism>
<dbReference type="OrthoDB" id="189683at2157"/>
<dbReference type="Proteomes" id="UP000186914">
    <property type="component" value="Unassembled WGS sequence"/>
</dbReference>
<dbReference type="PANTHER" id="PTHR28082">
    <property type="entry name" value="ZINC FINGER PROTEIN"/>
    <property type="match status" value="1"/>
</dbReference>
<keyword evidence="1" id="KW-0479">Metal-binding</keyword>
<dbReference type="EMBL" id="FTNO01000001">
    <property type="protein sequence ID" value="SIQ74713.1"/>
    <property type="molecule type" value="Genomic_DNA"/>
</dbReference>
<dbReference type="Pfam" id="PF05495">
    <property type="entry name" value="zf-CHY"/>
    <property type="match status" value="1"/>
</dbReference>
<dbReference type="RefSeq" id="WP_076427302.1">
    <property type="nucleotide sequence ID" value="NZ_FTNO01000001.1"/>
</dbReference>
<evidence type="ECO:0000313" key="6">
    <source>
        <dbReference type="Proteomes" id="UP000186914"/>
    </source>
</evidence>
<keyword evidence="2" id="KW-0863">Zinc-finger</keyword>
<dbReference type="PANTHER" id="PTHR28082:SF1">
    <property type="entry name" value="HELPER OF TIM PROTEIN 13"/>
    <property type="match status" value="1"/>
</dbReference>
<reference evidence="6" key="1">
    <citation type="submission" date="2017-01" db="EMBL/GenBank/DDBJ databases">
        <authorList>
            <person name="Varghese N."/>
            <person name="Submissions S."/>
        </authorList>
    </citation>
    <scope>NUCLEOTIDE SEQUENCE [LARGE SCALE GENOMIC DNA]</scope>
    <source>
        <strain evidence="6">CGMCC 1.7737</strain>
    </source>
</reference>
<accession>A0A1N6VA04</accession>
<sequence>MPIIHGTEVHGVEVDAETRCSHYDTERDVIAIQFPCCNEYYPCFRCHDEVADHPRETWPENQRDAEAVLCGVCGSELAIAEYLSCESQCPECDTDFNPGCANHYHLYFDG</sequence>
<evidence type="ECO:0000256" key="2">
    <source>
        <dbReference type="ARBA" id="ARBA00022771"/>
    </source>
</evidence>
<gene>
    <name evidence="5" type="ORF">SAMN05421858_0273</name>
</gene>
<dbReference type="PIRSF" id="PIRSF017292">
    <property type="entry name" value="UCP017292_Znf_CHY"/>
    <property type="match status" value="1"/>
</dbReference>
<dbReference type="PROSITE" id="PS51266">
    <property type="entry name" value="ZF_CHY"/>
    <property type="match status" value="1"/>
</dbReference>
<keyword evidence="3" id="KW-0862">Zinc</keyword>
<evidence type="ECO:0000259" key="4">
    <source>
        <dbReference type="PROSITE" id="PS51266"/>
    </source>
</evidence>
<evidence type="ECO:0000313" key="5">
    <source>
        <dbReference type="EMBL" id="SIQ74713.1"/>
    </source>
</evidence>
<evidence type="ECO:0000256" key="1">
    <source>
        <dbReference type="ARBA" id="ARBA00022723"/>
    </source>
</evidence>
<dbReference type="GO" id="GO:0045041">
    <property type="term" value="P:protein import into mitochondrial intermembrane space"/>
    <property type="evidence" value="ECO:0007669"/>
    <property type="project" value="TreeGrafter"/>
</dbReference>
<dbReference type="SUPFAM" id="SSF161219">
    <property type="entry name" value="CHY zinc finger-like"/>
    <property type="match status" value="1"/>
</dbReference>
<proteinExistence type="predicted"/>
<dbReference type="InterPro" id="IPR016694">
    <property type="entry name" value="UCP017292"/>
</dbReference>
<name>A0A1N6VA04_9EURY</name>
<dbReference type="GO" id="GO:0008270">
    <property type="term" value="F:zinc ion binding"/>
    <property type="evidence" value="ECO:0007669"/>
    <property type="project" value="UniProtKB-KW"/>
</dbReference>
<feature type="domain" description="CHY-type" evidence="4">
    <location>
        <begin position="13"/>
        <end position="91"/>
    </location>
</feature>
<keyword evidence="6" id="KW-1185">Reference proteome</keyword>
<protein>
    <submittedName>
        <fullName evidence="5">Uncharacterized protein, contains Zn-finger domain of CHY type</fullName>
    </submittedName>
</protein>
<dbReference type="InterPro" id="IPR037274">
    <property type="entry name" value="Znf_CHY_sf"/>
</dbReference>
<dbReference type="AlphaFoldDB" id="A0A1N6VA04"/>
<dbReference type="InterPro" id="IPR008913">
    <property type="entry name" value="Znf_CHY"/>
</dbReference>